<sequence length="1496" mass="168684">MAEDEVPQGVIVCVRLRPMFVKRPDGTPGREATCQRVVEMEGKAEKGVGCAVTKIYDPADMSAEPRSYAFDRSWWSCDGSTDDPERPGFRIPDGPNSKYVDQDMVWSDIGQIVMKNALKGYNCTVFAYGQSGCGKSYSVVGDSPNWGIIPRTVKALFDVVDGNTDPDVRFHVEIAMVEVYMDEVYDLLEPRKKERQKLNVFNNKGEVFIYDPKDRKNMDKIWRACSNHDKAESFRKMGDANRSIRATGMNPESSRGHTLFILRFRKEVKRGGWVEEFRSKLCLVDLAGSERAHDTGLTGVGLEEGIAINQSLSALGQCLVQLCKGERVNYSDKLTKLLAESLGGNAVTVMIAALSPADINYNDTLSTLRFADNAKKMPVKVKKQLDPTAELIRQLQEENAKLQAQLQSMGSEEIEKERREWEEKLAAADKKVSESQKALEDMKANAESSTRVHLVRAKTGVEEEELSVEELEAKVKELEEMKNNSDSRLEELNLEITRLQARIQDLGGPEEAQQEQDELVDLMRNKSTSQVQNASIQEQQKETLAMLMEARLGEIERLQDARDAVRLEILKVKKNGGDDTSSQDECLAKLEEQLVLARQDCEKMSEKAAEVGMGKIFHAAILALQRQDEDSKVQYLQDQLSILQASADQDHAQVKRLEEESVKALAEAEKAAQAARDAAEHALQEKMEQVQAMAAERDEARTEASRLREEGGSYKEDLQEKQEAIAAIIRSEMQSWEDKLKKADESELVLKKSFENMGVSMQDMMAMITQGTGFGGKGASICHFVNLCEDAHDDGLIYMIPPGTTKIKKYEDEDEEVCIKLDGDSIKPIHAILESLESSGVTIHPATEGAVLWVNGNALSMKDKVKLEHGARVILGHDFVFRFVDPKAQKKKREKNPMAATGGFDEKGAPVIIDWQYAMSELSRKNGVDVEEEIRKAREKLNDEMAQREKKLAEEQKLLEEKMVQERDEYEKQIEALKKKGQRSSVQDKEQEQMKAQSILHKFKGKLETQRARAQWVRAAFTAGKDERFELDIRISRQQMADLQPRMVEANRIAEEFGIRYSFHFVDAVDPRSRRATTFDDAGDEAAVAPKRLLLQMKVDNAGKGKAQLWSIQKFNDRFVKMLAFADRPAGQRVTEEDRDIFWDDFEHQLVGTAAIGVTPLLKLDLVREYITLRDFSGNITGAVEVSMRMALSSKPSMMRISTAAGSGVLKDQEVVGSLSFGRLSYENAESKNWGSFFVRFSWFDTDGRMEHMSPASQAQDLQYTFDFKQVCTGPFLKFLEEGVMAVQVRAYDKGVAAGELDIVKQKLKLTEDELDRMKKQVEEERSRYQEELEEAQERVTQAKEEAKFEAAKAQAAEAQAAAAQASESATPGPPQTAQPAPEQADGPWQDMRYATLEEVKAELVRARGQVFKIQHDKDDLKEKLQSLQGNTGRARQPADGEFRHTDMEQAHQHILYLETKVRAMEELEKRNETLQRQVRDLQKEKQQQQGGCEIS</sequence>
<dbReference type="Pfam" id="PF00225">
    <property type="entry name" value="Kinesin"/>
    <property type="match status" value="1"/>
</dbReference>
<feature type="coiled-coil region" evidence="6">
    <location>
        <begin position="555"/>
        <end position="607"/>
    </location>
</feature>
<protein>
    <submittedName>
        <fullName evidence="11">Kinesin-like protein KIF1C</fullName>
    </submittedName>
</protein>
<dbReference type="PANTHER" id="PTHR47968:SF75">
    <property type="entry name" value="CENTROMERE-ASSOCIATED PROTEIN E"/>
    <property type="match status" value="1"/>
</dbReference>
<feature type="compositionally biased region" description="Basic and acidic residues" evidence="7">
    <location>
        <begin position="1326"/>
        <end position="1351"/>
    </location>
</feature>
<dbReference type="InterPro" id="IPR000253">
    <property type="entry name" value="FHA_dom"/>
</dbReference>
<evidence type="ECO:0000313" key="9">
    <source>
        <dbReference type="EMBL" id="CAI4019926.1"/>
    </source>
</evidence>
<reference evidence="9" key="1">
    <citation type="submission" date="2022-10" db="EMBL/GenBank/DDBJ databases">
        <authorList>
            <person name="Chen Y."/>
            <person name="Dougan E. K."/>
            <person name="Chan C."/>
            <person name="Rhodes N."/>
            <person name="Thang M."/>
        </authorList>
    </citation>
    <scope>NUCLEOTIDE SEQUENCE</scope>
</reference>
<feature type="domain" description="Kinesin motor" evidence="8">
    <location>
        <begin position="9"/>
        <end position="377"/>
    </location>
</feature>
<organism evidence="9">
    <name type="scientific">Cladocopium goreaui</name>
    <dbReference type="NCBI Taxonomy" id="2562237"/>
    <lineage>
        <taxon>Eukaryota</taxon>
        <taxon>Sar</taxon>
        <taxon>Alveolata</taxon>
        <taxon>Dinophyceae</taxon>
        <taxon>Suessiales</taxon>
        <taxon>Symbiodiniaceae</taxon>
        <taxon>Cladocopium</taxon>
    </lineage>
</organism>
<keyword evidence="2 5" id="KW-0067">ATP-binding</keyword>
<dbReference type="SUPFAM" id="SSF52540">
    <property type="entry name" value="P-loop containing nucleoside triphosphate hydrolases"/>
    <property type="match status" value="1"/>
</dbReference>
<feature type="coiled-coil region" evidence="6">
    <location>
        <begin position="927"/>
        <end position="987"/>
    </location>
</feature>
<dbReference type="PANTHER" id="PTHR47968">
    <property type="entry name" value="CENTROMERE PROTEIN E"/>
    <property type="match status" value="1"/>
</dbReference>
<keyword evidence="12" id="KW-1185">Reference proteome</keyword>
<dbReference type="PROSITE" id="PS00411">
    <property type="entry name" value="KINESIN_MOTOR_1"/>
    <property type="match status" value="1"/>
</dbReference>
<evidence type="ECO:0000259" key="8">
    <source>
        <dbReference type="PROSITE" id="PS50067"/>
    </source>
</evidence>
<evidence type="ECO:0000256" key="4">
    <source>
        <dbReference type="ARBA" id="ARBA00023175"/>
    </source>
</evidence>
<proteinExistence type="inferred from homology"/>
<dbReference type="EMBL" id="CAMXCT020006779">
    <property type="protein sequence ID" value="CAL1173301.1"/>
    <property type="molecule type" value="Genomic_DNA"/>
</dbReference>
<feature type="coiled-coil region" evidence="6">
    <location>
        <begin position="385"/>
        <end position="502"/>
    </location>
</feature>
<dbReference type="Gene3D" id="2.60.200.20">
    <property type="match status" value="1"/>
</dbReference>
<dbReference type="GO" id="GO:0007018">
    <property type="term" value="P:microtubule-based movement"/>
    <property type="evidence" value="ECO:0007669"/>
    <property type="project" value="InterPro"/>
</dbReference>
<dbReference type="EMBL" id="CAMXCT030006779">
    <property type="protein sequence ID" value="CAL4807238.1"/>
    <property type="molecule type" value="Genomic_DNA"/>
</dbReference>
<evidence type="ECO:0000256" key="6">
    <source>
        <dbReference type="SAM" id="Coils"/>
    </source>
</evidence>
<dbReference type="InterPro" id="IPR027417">
    <property type="entry name" value="P-loop_NTPase"/>
</dbReference>
<accession>A0A9P1M3D4</accession>
<comment type="caution">
    <text evidence="9">The sequence shown here is derived from an EMBL/GenBank/DDBJ whole genome shotgun (WGS) entry which is preliminary data.</text>
</comment>
<gene>
    <name evidence="9" type="ORF">C1SCF055_LOCUS44382</name>
</gene>
<dbReference type="SUPFAM" id="SSF49879">
    <property type="entry name" value="SMAD/FHA domain"/>
    <property type="match status" value="1"/>
</dbReference>
<dbReference type="Proteomes" id="UP001152797">
    <property type="component" value="Unassembled WGS sequence"/>
</dbReference>
<evidence type="ECO:0000256" key="3">
    <source>
        <dbReference type="ARBA" id="ARBA00023054"/>
    </source>
</evidence>
<dbReference type="Pfam" id="PF00498">
    <property type="entry name" value="FHA"/>
    <property type="match status" value="1"/>
</dbReference>
<dbReference type="PRINTS" id="PR00380">
    <property type="entry name" value="KINESINHEAVY"/>
</dbReference>
<dbReference type="GO" id="GO:0008017">
    <property type="term" value="F:microtubule binding"/>
    <property type="evidence" value="ECO:0007669"/>
    <property type="project" value="InterPro"/>
</dbReference>
<dbReference type="OrthoDB" id="427404at2759"/>
<dbReference type="SMART" id="SM00129">
    <property type="entry name" value="KISc"/>
    <property type="match status" value="1"/>
</dbReference>
<evidence type="ECO:0000256" key="1">
    <source>
        <dbReference type="ARBA" id="ARBA00022741"/>
    </source>
</evidence>
<evidence type="ECO:0000256" key="2">
    <source>
        <dbReference type="ARBA" id="ARBA00022840"/>
    </source>
</evidence>
<comment type="similarity">
    <text evidence="5">Belongs to the TRAFAC class myosin-kinesin ATPase superfamily. Kinesin family.</text>
</comment>
<keyword evidence="1 5" id="KW-0547">Nucleotide-binding</keyword>
<evidence type="ECO:0000313" key="10">
    <source>
        <dbReference type="EMBL" id="CAL1173301.1"/>
    </source>
</evidence>
<evidence type="ECO:0000313" key="12">
    <source>
        <dbReference type="Proteomes" id="UP001152797"/>
    </source>
</evidence>
<dbReference type="Gene3D" id="3.40.850.10">
    <property type="entry name" value="Kinesin motor domain"/>
    <property type="match status" value="1"/>
</dbReference>
<keyword evidence="4 5" id="KW-0505">Motor protein</keyword>
<feature type="coiled-coil region" evidence="6">
    <location>
        <begin position="1458"/>
        <end position="1492"/>
    </location>
</feature>
<feature type="binding site" evidence="5">
    <location>
        <begin position="129"/>
        <end position="136"/>
    </location>
    <ligand>
        <name>ATP</name>
        <dbReference type="ChEBI" id="CHEBI:30616"/>
    </ligand>
</feature>
<dbReference type="InterPro" id="IPR019821">
    <property type="entry name" value="Kinesin_motor_CS"/>
</dbReference>
<reference evidence="10" key="2">
    <citation type="submission" date="2024-04" db="EMBL/GenBank/DDBJ databases">
        <authorList>
            <person name="Chen Y."/>
            <person name="Shah S."/>
            <person name="Dougan E. K."/>
            <person name="Thang M."/>
            <person name="Chan C."/>
        </authorList>
    </citation>
    <scope>NUCLEOTIDE SEQUENCE [LARGE SCALE GENOMIC DNA]</scope>
</reference>
<dbReference type="InterPro" id="IPR001752">
    <property type="entry name" value="Kinesin_motor_dom"/>
</dbReference>
<dbReference type="InterPro" id="IPR027640">
    <property type="entry name" value="Kinesin-like_fam"/>
</dbReference>
<dbReference type="InterPro" id="IPR036961">
    <property type="entry name" value="Kinesin_motor_dom_sf"/>
</dbReference>
<evidence type="ECO:0000256" key="7">
    <source>
        <dbReference type="SAM" id="MobiDB-lite"/>
    </source>
</evidence>
<feature type="coiled-coil region" evidence="6">
    <location>
        <begin position="640"/>
        <end position="746"/>
    </location>
</feature>
<dbReference type="PROSITE" id="PS50067">
    <property type="entry name" value="KINESIN_MOTOR_2"/>
    <property type="match status" value="1"/>
</dbReference>
<dbReference type="EMBL" id="CAMXCT010006779">
    <property type="protein sequence ID" value="CAI4019926.1"/>
    <property type="molecule type" value="Genomic_DNA"/>
</dbReference>
<name>A0A9P1M3D4_9DINO</name>
<keyword evidence="3 6" id="KW-0175">Coiled coil</keyword>
<dbReference type="GO" id="GO:0003777">
    <property type="term" value="F:microtubule motor activity"/>
    <property type="evidence" value="ECO:0007669"/>
    <property type="project" value="InterPro"/>
</dbReference>
<feature type="region of interest" description="Disordered" evidence="7">
    <location>
        <begin position="1326"/>
        <end position="1388"/>
    </location>
</feature>
<feature type="compositionally biased region" description="Low complexity" evidence="7">
    <location>
        <begin position="1352"/>
        <end position="1371"/>
    </location>
</feature>
<evidence type="ECO:0000256" key="5">
    <source>
        <dbReference type="PROSITE-ProRule" id="PRU00283"/>
    </source>
</evidence>
<dbReference type="InterPro" id="IPR008984">
    <property type="entry name" value="SMAD_FHA_dom_sf"/>
</dbReference>
<evidence type="ECO:0000313" key="11">
    <source>
        <dbReference type="EMBL" id="CAL4807238.1"/>
    </source>
</evidence>
<dbReference type="GO" id="GO:0005524">
    <property type="term" value="F:ATP binding"/>
    <property type="evidence" value="ECO:0007669"/>
    <property type="project" value="UniProtKB-UniRule"/>
</dbReference>